<sequence length="172" mass="19436">MPDPKLMGPIGGKEPGKFIWSREDLKPRLRETDLDSKKENENETDWLEKIEVGKGELNRIDVDCEEIKESWQFERGAGIHPWCQQVVHIQVMNLSATAVSAYWWTQPVESKIESSYRGLTTTTKMTPVCVGKSRVEGTKIDGGGDCKRYCGYLNPSSVGCNSNLPWIDRLDS</sequence>
<name>A0AAD6WTU6_9AGAR</name>
<evidence type="ECO:0000313" key="2">
    <source>
        <dbReference type="Proteomes" id="UP001218188"/>
    </source>
</evidence>
<organism evidence="1 2">
    <name type="scientific">Mycena alexandri</name>
    <dbReference type="NCBI Taxonomy" id="1745969"/>
    <lineage>
        <taxon>Eukaryota</taxon>
        <taxon>Fungi</taxon>
        <taxon>Dikarya</taxon>
        <taxon>Basidiomycota</taxon>
        <taxon>Agaricomycotina</taxon>
        <taxon>Agaricomycetes</taxon>
        <taxon>Agaricomycetidae</taxon>
        <taxon>Agaricales</taxon>
        <taxon>Marasmiineae</taxon>
        <taxon>Mycenaceae</taxon>
        <taxon>Mycena</taxon>
    </lineage>
</organism>
<proteinExistence type="predicted"/>
<accession>A0AAD6WTU6</accession>
<evidence type="ECO:0000313" key="1">
    <source>
        <dbReference type="EMBL" id="KAJ7024725.1"/>
    </source>
</evidence>
<protein>
    <submittedName>
        <fullName evidence="1">Uncharacterized protein</fullName>
    </submittedName>
</protein>
<comment type="caution">
    <text evidence="1">The sequence shown here is derived from an EMBL/GenBank/DDBJ whole genome shotgun (WGS) entry which is preliminary data.</text>
</comment>
<dbReference type="AlphaFoldDB" id="A0AAD6WTU6"/>
<dbReference type="Proteomes" id="UP001218188">
    <property type="component" value="Unassembled WGS sequence"/>
</dbReference>
<dbReference type="EMBL" id="JARJCM010000165">
    <property type="protein sequence ID" value="KAJ7024725.1"/>
    <property type="molecule type" value="Genomic_DNA"/>
</dbReference>
<reference evidence="1" key="1">
    <citation type="submission" date="2023-03" db="EMBL/GenBank/DDBJ databases">
        <title>Massive genome expansion in bonnet fungi (Mycena s.s.) driven by repeated elements and novel gene families across ecological guilds.</title>
        <authorList>
            <consortium name="Lawrence Berkeley National Laboratory"/>
            <person name="Harder C.B."/>
            <person name="Miyauchi S."/>
            <person name="Viragh M."/>
            <person name="Kuo A."/>
            <person name="Thoen E."/>
            <person name="Andreopoulos B."/>
            <person name="Lu D."/>
            <person name="Skrede I."/>
            <person name="Drula E."/>
            <person name="Henrissat B."/>
            <person name="Morin E."/>
            <person name="Kohler A."/>
            <person name="Barry K."/>
            <person name="LaButti K."/>
            <person name="Morin E."/>
            <person name="Salamov A."/>
            <person name="Lipzen A."/>
            <person name="Mereny Z."/>
            <person name="Hegedus B."/>
            <person name="Baldrian P."/>
            <person name="Stursova M."/>
            <person name="Weitz H."/>
            <person name="Taylor A."/>
            <person name="Grigoriev I.V."/>
            <person name="Nagy L.G."/>
            <person name="Martin F."/>
            <person name="Kauserud H."/>
        </authorList>
    </citation>
    <scope>NUCLEOTIDE SEQUENCE</scope>
    <source>
        <strain evidence="1">CBHHK200</strain>
    </source>
</reference>
<gene>
    <name evidence="1" type="ORF">C8F04DRAFT_1192133</name>
</gene>
<keyword evidence="2" id="KW-1185">Reference proteome</keyword>